<feature type="compositionally biased region" description="Polar residues" evidence="1">
    <location>
        <begin position="670"/>
        <end position="698"/>
    </location>
</feature>
<dbReference type="AlphaFoldDB" id="A0A8J5MZB7"/>
<feature type="compositionally biased region" description="Basic and acidic residues" evidence="1">
    <location>
        <begin position="1088"/>
        <end position="1100"/>
    </location>
</feature>
<evidence type="ECO:0000256" key="1">
    <source>
        <dbReference type="SAM" id="MobiDB-lite"/>
    </source>
</evidence>
<feature type="compositionally biased region" description="Acidic residues" evidence="1">
    <location>
        <begin position="327"/>
        <end position="338"/>
    </location>
</feature>
<dbReference type="EMBL" id="JAHLQT010015640">
    <property type="protein sequence ID" value="KAG7169730.1"/>
    <property type="molecule type" value="Genomic_DNA"/>
</dbReference>
<organism evidence="2 3">
    <name type="scientific">Homarus americanus</name>
    <name type="common">American lobster</name>
    <dbReference type="NCBI Taxonomy" id="6706"/>
    <lineage>
        <taxon>Eukaryota</taxon>
        <taxon>Metazoa</taxon>
        <taxon>Ecdysozoa</taxon>
        <taxon>Arthropoda</taxon>
        <taxon>Crustacea</taxon>
        <taxon>Multicrustacea</taxon>
        <taxon>Malacostraca</taxon>
        <taxon>Eumalacostraca</taxon>
        <taxon>Eucarida</taxon>
        <taxon>Decapoda</taxon>
        <taxon>Pleocyemata</taxon>
        <taxon>Astacidea</taxon>
        <taxon>Nephropoidea</taxon>
        <taxon>Nephropidae</taxon>
        <taxon>Homarus</taxon>
    </lineage>
</organism>
<feature type="compositionally biased region" description="Low complexity" evidence="1">
    <location>
        <begin position="1237"/>
        <end position="1249"/>
    </location>
</feature>
<feature type="compositionally biased region" description="Polar residues" evidence="1">
    <location>
        <begin position="1078"/>
        <end position="1087"/>
    </location>
</feature>
<feature type="region of interest" description="Disordered" evidence="1">
    <location>
        <begin position="917"/>
        <end position="948"/>
    </location>
</feature>
<feature type="compositionally biased region" description="Basic and acidic residues" evidence="1">
    <location>
        <begin position="917"/>
        <end position="927"/>
    </location>
</feature>
<feature type="region of interest" description="Disordered" evidence="1">
    <location>
        <begin position="207"/>
        <end position="234"/>
    </location>
</feature>
<feature type="compositionally biased region" description="Basic and acidic residues" evidence="1">
    <location>
        <begin position="614"/>
        <end position="628"/>
    </location>
</feature>
<dbReference type="Proteomes" id="UP000747542">
    <property type="component" value="Unassembled WGS sequence"/>
</dbReference>
<comment type="caution">
    <text evidence="2">The sequence shown here is derived from an EMBL/GenBank/DDBJ whole genome shotgun (WGS) entry which is preliminary data.</text>
</comment>
<proteinExistence type="predicted"/>
<sequence>MKPKQIHIIGGGLQNTNKSNSEATLHCLRKAEVESSRPSDWKDELRDIQAAHVEQEVAKFQQTIDETQRRWEENYARVVPRSTHTNGQSDSSTEVLHNPRVGVLSLIYHAYLVPPRHDLWRTVSEDTIAAQPRDRTVLQPFLRHTSVDNLQPSTKVSNLRNLGSLPQQNMNSMNSVSSMSNININSVTGLGKSANYQHQTHYNRSMESMSTYSDGESQGEGIDSDASTRTPDEMPVLPSVRKLACKFDQASQERVNDLDKRGKDNALSYYGKKNILLIEKSTFSDQPYTRSFTNNLNKRTEKPYIVKEVRPLPGGEDSHPATVTDTYDSDIDSSDFDDQATVTSLSLPPTPASLNDKHSFSTPSLIDTDSCYSVDDRDLDQTTSCDQFGNKIIFGVTLRRTNTSPTNSADSRKHASVSCISSVEGQINYRNRRLSSTSTVDLEREVTPSDSDSDAPNALRQSTIIKLHHGSNLDLSHQDSNNLRHQKKYYSSLDLSSVSKSTETKASEASLETNKARAIKQTVLSNWPLNRQISLPNVYTLSGPAFVPKGRRRMCDFLNSYSGHKSLHEMNPIDEKIEEDLRNQKHNDKHKQQRYSVPVQPKESLNKKSTFKKSKSEGSLKAPNKDTTDSSLLQDNTCRDTQVWQMGARNKSGSTINDVSSKLPKHAKTVSDSATTENSLQTSRNNLTPSSFTNDLVTSPVNDSQEVVLNSEDEELPYASLNLLPQTFSTNVADDDASSHTSDGTYTAPVTQTMEGDQLKIKLNENHVSLFQSNLEEDSQTPTGSTIEIPDFRDQPVKINKVIKKKSASNTTGVHPLRKQRSIGDLLKEYSNLKSLDEKSAFRNVKVIPNVTKTESNKTIITISDDEMKLQPKIQIIAKSKDSTWVTPPTTWAAVNTKLSPVTSKHNKSLTIVNYKEPAEHLEDDNSKGTNDGNENVKTMKPIDKEPTEDLWDEIQTARNMSPNNKIPDSAGTSTVISVPDTEALLSNATPVFHASIVYVGNDVKDNHDDSSRSNIYDKVSSINKDINGNMNIVNAPIKQSSPECSLGDITVNGLRAETKITSPSIQSEFVRGPGSPITDTSCTSPELEQKDVHIVKEDSNEMPNTKGPHVTVIPVTEAPDNPSPSHKHNVTSSSPGNSSDEDIPFDDPIALTRMIVSSSRAGSSNKQRAAKRQNIKKATVPLNSPFSPLRQKAKHPVNVTKTSIIEVGPIKKQLGPRDSYDEGVHSQFSDMEMAPSATSLESKSTSSLDIVGEEGREPMV</sequence>
<feature type="region of interest" description="Disordered" evidence="1">
    <location>
        <begin position="1233"/>
        <end position="1261"/>
    </location>
</feature>
<feature type="compositionally biased region" description="Polar residues" evidence="1">
    <location>
        <begin position="928"/>
        <end position="937"/>
    </location>
</feature>
<evidence type="ECO:0000313" key="3">
    <source>
        <dbReference type="Proteomes" id="UP000747542"/>
    </source>
</evidence>
<feature type="region of interest" description="Disordered" evidence="1">
    <location>
        <begin position="310"/>
        <end position="359"/>
    </location>
</feature>
<feature type="region of interest" description="Disordered" evidence="1">
    <location>
        <begin position="651"/>
        <end position="698"/>
    </location>
</feature>
<feature type="compositionally biased region" description="Polar residues" evidence="1">
    <location>
        <begin position="207"/>
        <end position="216"/>
    </location>
</feature>
<feature type="region of interest" description="Disordered" evidence="1">
    <location>
        <begin position="585"/>
        <end position="636"/>
    </location>
</feature>
<protein>
    <submittedName>
        <fullName evidence="2">Uncharacterized protein</fullName>
    </submittedName>
</protein>
<gene>
    <name evidence="2" type="ORF">Hamer_G013363</name>
</gene>
<feature type="region of interest" description="Disordered" evidence="1">
    <location>
        <begin position="1067"/>
        <end position="1146"/>
    </location>
</feature>
<feature type="compositionally biased region" description="Polar residues" evidence="1">
    <location>
        <begin position="651"/>
        <end position="660"/>
    </location>
</feature>
<accession>A0A8J5MZB7</accession>
<evidence type="ECO:0000313" key="2">
    <source>
        <dbReference type="EMBL" id="KAG7169730.1"/>
    </source>
</evidence>
<keyword evidence="3" id="KW-1185">Reference proteome</keyword>
<reference evidence="2" key="1">
    <citation type="journal article" date="2021" name="Sci. Adv.">
        <title>The American lobster genome reveals insights on longevity, neural, and immune adaptations.</title>
        <authorList>
            <person name="Polinski J.M."/>
            <person name="Zimin A.V."/>
            <person name="Clark K.F."/>
            <person name="Kohn A.B."/>
            <person name="Sadowski N."/>
            <person name="Timp W."/>
            <person name="Ptitsyn A."/>
            <person name="Khanna P."/>
            <person name="Romanova D.Y."/>
            <person name="Williams P."/>
            <person name="Greenwood S.J."/>
            <person name="Moroz L.L."/>
            <person name="Walt D.R."/>
            <person name="Bodnar A.G."/>
        </authorList>
    </citation>
    <scope>NUCLEOTIDE SEQUENCE</scope>
    <source>
        <strain evidence="2">GMGI-L3</strain>
    </source>
</reference>
<name>A0A8J5MZB7_HOMAM</name>